<evidence type="ECO:0000313" key="3">
    <source>
        <dbReference type="Proteomes" id="UP000053029"/>
    </source>
</evidence>
<dbReference type="Pfam" id="PF05841">
    <property type="entry name" value="Apc15p"/>
    <property type="match status" value="1"/>
</dbReference>
<dbReference type="AlphaFoldDB" id="A0A0D2GMM6"/>
<dbReference type="VEuPathDB" id="FungiDB:Z517_06405"/>
<feature type="region of interest" description="Disordered" evidence="1">
    <location>
        <begin position="13"/>
        <end position="62"/>
    </location>
</feature>
<keyword evidence="3" id="KW-1185">Reference proteome</keyword>
<feature type="compositionally biased region" description="Acidic residues" evidence="1">
    <location>
        <begin position="141"/>
        <end position="215"/>
    </location>
</feature>
<feature type="compositionally biased region" description="Basic residues" evidence="1">
    <location>
        <begin position="621"/>
        <end position="636"/>
    </location>
</feature>
<name>A0A0D2GMM6_9EURO</name>
<dbReference type="Proteomes" id="UP000053029">
    <property type="component" value="Unassembled WGS sequence"/>
</dbReference>
<dbReference type="GeneID" id="25305895"/>
<dbReference type="EMBL" id="KN846972">
    <property type="protein sequence ID" value="KIW79790.1"/>
    <property type="molecule type" value="Genomic_DNA"/>
</dbReference>
<feature type="region of interest" description="Disordered" evidence="1">
    <location>
        <begin position="453"/>
        <end position="507"/>
    </location>
</feature>
<dbReference type="HOGENOM" id="CLU_472537_0_0_1"/>
<feature type="region of interest" description="Disordered" evidence="1">
    <location>
        <begin position="534"/>
        <end position="636"/>
    </location>
</feature>
<feature type="compositionally biased region" description="Acidic residues" evidence="1">
    <location>
        <begin position="453"/>
        <end position="464"/>
    </location>
</feature>
<feature type="compositionally biased region" description="Basic and acidic residues" evidence="1">
    <location>
        <begin position="119"/>
        <end position="136"/>
    </location>
</feature>
<dbReference type="RefSeq" id="XP_013283598.1">
    <property type="nucleotide sequence ID" value="XM_013428144.1"/>
</dbReference>
<protein>
    <recommendedName>
        <fullName evidence="4">Apc15p protein</fullName>
    </recommendedName>
</protein>
<accession>A0A0D2GMM6</accession>
<evidence type="ECO:0008006" key="4">
    <source>
        <dbReference type="Google" id="ProtNLM"/>
    </source>
</evidence>
<evidence type="ECO:0000256" key="1">
    <source>
        <dbReference type="SAM" id="MobiDB-lite"/>
    </source>
</evidence>
<dbReference type="InterPro" id="IPR008402">
    <property type="entry name" value="APC_su15/mnd2"/>
</dbReference>
<proteinExistence type="predicted"/>
<reference evidence="2 3" key="1">
    <citation type="submission" date="2015-01" db="EMBL/GenBank/DDBJ databases">
        <title>The Genome Sequence of Fonsecaea pedrosoi CBS 271.37.</title>
        <authorList>
            <consortium name="The Broad Institute Genomics Platform"/>
            <person name="Cuomo C."/>
            <person name="de Hoog S."/>
            <person name="Gorbushina A."/>
            <person name="Stielow B."/>
            <person name="Teixiera M."/>
            <person name="Abouelleil A."/>
            <person name="Chapman S.B."/>
            <person name="Priest M."/>
            <person name="Young S.K."/>
            <person name="Wortman J."/>
            <person name="Nusbaum C."/>
            <person name="Birren B."/>
        </authorList>
    </citation>
    <scope>NUCLEOTIDE SEQUENCE [LARGE SCALE GENOMIC DNA]</scope>
    <source>
        <strain evidence="2 3">CBS 271.37</strain>
    </source>
</reference>
<feature type="compositionally biased region" description="Low complexity" evidence="1">
    <location>
        <begin position="18"/>
        <end position="35"/>
    </location>
</feature>
<feature type="compositionally biased region" description="Low complexity" evidence="1">
    <location>
        <begin position="547"/>
        <end position="563"/>
    </location>
</feature>
<evidence type="ECO:0000313" key="2">
    <source>
        <dbReference type="EMBL" id="KIW79790.1"/>
    </source>
</evidence>
<dbReference type="GO" id="GO:0005680">
    <property type="term" value="C:anaphase-promoting complex"/>
    <property type="evidence" value="ECO:0007669"/>
    <property type="project" value="InterPro"/>
</dbReference>
<sequence>MFFTSSLPLLPPPPASLLPPLTTTFSGSETSTTSHQHQHPHQHPSSSRRPKSHHANINNRNNTLVALSADERTISQRKMAIAMYGYSWLKPAGCAKTMLGRREEEVEREEVERQLREVELQERQAQETEEQERLARLNEAGEGEVDEGERDLDEDIPDADEADLDGEEDEESEEDVDHGIDEGEDDEALQVDLDDEIPDADDQDDDDEDDDDEPMSPDPVGADGNWVYDTRREPDTDDEEQLPHPPATSRHPPGRLAMGRDGMHATVAGVRLPLPGSDYGYDERDAEDLADSMLGQDEVFDDHAIESSNAAIAEHDLDEDVPEAEDDQMWEHTDTELEESEMDISVLPGQSAGPGTTAMAQTQNLRPPPSSDRISMPRSSGPWITGPSPSAQTHGQIITRRGVHARPTPDAAIRPARIVSGNRQRHYHHGLPNTRHQLNHTPAMLDSPLDVDEEEVDTDLELDTPDPFAASRNLRGGAAGRTTGQEITPGDGAARPETDDNNNRSPSRAAAARNWLDGAAAAVVGGSGSARRTLFQRATRRRNNIDTGTTAAAPGTTQALPGGTSSGGLFTPSPHTQVAGSGRAQDRPGGAALDWDTPVNANSNASGGEGLSGQGQDQRGRGRRTGRFLGSRRRAE</sequence>
<dbReference type="STRING" id="1442368.A0A0D2GMM6"/>
<feature type="compositionally biased region" description="Polar residues" evidence="1">
    <location>
        <begin position="387"/>
        <end position="396"/>
    </location>
</feature>
<feature type="compositionally biased region" description="Basic residues" evidence="1">
    <location>
        <begin position="36"/>
        <end position="54"/>
    </location>
</feature>
<dbReference type="GO" id="GO:0031145">
    <property type="term" value="P:anaphase-promoting complex-dependent catabolic process"/>
    <property type="evidence" value="ECO:0007669"/>
    <property type="project" value="InterPro"/>
</dbReference>
<gene>
    <name evidence="2" type="ORF">Z517_06405</name>
</gene>
<dbReference type="OrthoDB" id="5320532at2759"/>
<organism evidence="2 3">
    <name type="scientific">Fonsecaea pedrosoi CBS 271.37</name>
    <dbReference type="NCBI Taxonomy" id="1442368"/>
    <lineage>
        <taxon>Eukaryota</taxon>
        <taxon>Fungi</taxon>
        <taxon>Dikarya</taxon>
        <taxon>Ascomycota</taxon>
        <taxon>Pezizomycotina</taxon>
        <taxon>Eurotiomycetes</taxon>
        <taxon>Chaetothyriomycetidae</taxon>
        <taxon>Chaetothyriales</taxon>
        <taxon>Herpotrichiellaceae</taxon>
        <taxon>Fonsecaea</taxon>
    </lineage>
</organism>
<feature type="region of interest" description="Disordered" evidence="1">
    <location>
        <begin position="335"/>
        <end position="396"/>
    </location>
</feature>
<feature type="region of interest" description="Disordered" evidence="1">
    <location>
        <begin position="119"/>
        <end position="260"/>
    </location>
</feature>